<dbReference type="Pfam" id="PF06732">
    <property type="entry name" value="Pescadillo_N"/>
    <property type="match status" value="1"/>
</dbReference>
<evidence type="ECO:0000256" key="2">
    <source>
        <dbReference type="SAM" id="MobiDB-lite"/>
    </source>
</evidence>
<gene>
    <name evidence="3" type="ORF">L345_17278</name>
</gene>
<proteinExistence type="predicted"/>
<evidence type="ECO:0008006" key="5">
    <source>
        <dbReference type="Google" id="ProtNLM"/>
    </source>
</evidence>
<feature type="compositionally biased region" description="Basic and acidic residues" evidence="2">
    <location>
        <begin position="15"/>
        <end position="25"/>
    </location>
</feature>
<reference evidence="3 4" key="1">
    <citation type="journal article" date="2013" name="Proc. Natl. Acad. Sci. U.S.A.">
        <title>The king cobra genome reveals dynamic gene evolution and adaptation in the snake venom system.</title>
        <authorList>
            <person name="Vonk F.J."/>
            <person name="Casewell N.R."/>
            <person name="Henkel C.V."/>
            <person name="Heimberg A.M."/>
            <person name="Jansen H.J."/>
            <person name="McCleary R.J."/>
            <person name="Kerkkamp H.M."/>
            <person name="Vos R.A."/>
            <person name="Guerreiro I."/>
            <person name="Calvete J.J."/>
            <person name="Wuster W."/>
            <person name="Woods A.E."/>
            <person name="Logan J.M."/>
            <person name="Harrison R.A."/>
            <person name="Castoe T.A."/>
            <person name="de Koning A.P."/>
            <person name="Pollock D.D."/>
            <person name="Yandell M."/>
            <person name="Calderon D."/>
            <person name="Renjifo C."/>
            <person name="Currier R.B."/>
            <person name="Salgado D."/>
            <person name="Pla D."/>
            <person name="Sanz L."/>
            <person name="Hyder A.S."/>
            <person name="Ribeiro J.M."/>
            <person name="Arntzen J.W."/>
            <person name="van den Thillart G.E."/>
            <person name="Boetzer M."/>
            <person name="Pirovano W."/>
            <person name="Dirks R.P."/>
            <person name="Spaink H.P."/>
            <person name="Duboule D."/>
            <person name="McGlinn E."/>
            <person name="Kini R.M."/>
            <person name="Richardson M.K."/>
        </authorList>
    </citation>
    <scope>NUCLEOTIDE SEQUENCE</scope>
    <source>
        <tissue evidence="3">Blood</tissue>
    </source>
</reference>
<dbReference type="PANTHER" id="PTHR12221">
    <property type="entry name" value="PESCADILLO - RELATED"/>
    <property type="match status" value="1"/>
</dbReference>
<dbReference type="AlphaFoldDB" id="V8N4G9"/>
<dbReference type="InterPro" id="IPR010613">
    <property type="entry name" value="PES"/>
</dbReference>
<dbReference type="EMBL" id="AZIM01010444">
    <property type="protein sequence ID" value="ETE57010.1"/>
    <property type="molecule type" value="Genomic_DNA"/>
</dbReference>
<keyword evidence="4" id="KW-1185">Reference proteome</keyword>
<evidence type="ECO:0000313" key="4">
    <source>
        <dbReference type="Proteomes" id="UP000018936"/>
    </source>
</evidence>
<dbReference type="GO" id="GO:0000463">
    <property type="term" value="P:maturation of LSU-rRNA from tricistronic rRNA transcript (SSU-rRNA, 5.8S rRNA, LSU-rRNA)"/>
    <property type="evidence" value="ECO:0007669"/>
    <property type="project" value="TreeGrafter"/>
</dbReference>
<sequence>CDFKEKRKLRNQGSDLERGSVDKDTGSDISVNKTRITYFVLEKFYKPKHKKKVNKGSTAARTFYLLKDIKFLLHEPIVNKFRDYKVFVRKLRKAYGKSEWNTVQRLKDNKPAYKLDHIIKERYPTFVDALRDLDDALSMCVLFSTFPRTGKCHVQTIQLCRRLTVEFLNYVVASRGLRKVFLSIKGIYYQAEVLGQLVTWITPYAFSHNVSRRVGQG</sequence>
<dbReference type="Proteomes" id="UP000018936">
    <property type="component" value="Unassembled WGS sequence"/>
</dbReference>
<name>V8N4G9_OPHHA</name>
<evidence type="ECO:0000256" key="1">
    <source>
        <dbReference type="ARBA" id="ARBA00004123"/>
    </source>
</evidence>
<feature type="non-terminal residue" evidence="3">
    <location>
        <position position="1"/>
    </location>
</feature>
<comment type="subcellular location">
    <subcellularLocation>
        <location evidence="1">Nucleus</location>
    </subcellularLocation>
</comment>
<dbReference type="OrthoDB" id="10264910at2759"/>
<organism evidence="3 4">
    <name type="scientific">Ophiophagus hannah</name>
    <name type="common">King cobra</name>
    <name type="synonym">Naja hannah</name>
    <dbReference type="NCBI Taxonomy" id="8665"/>
    <lineage>
        <taxon>Eukaryota</taxon>
        <taxon>Metazoa</taxon>
        <taxon>Chordata</taxon>
        <taxon>Craniata</taxon>
        <taxon>Vertebrata</taxon>
        <taxon>Euteleostomi</taxon>
        <taxon>Lepidosauria</taxon>
        <taxon>Squamata</taxon>
        <taxon>Bifurcata</taxon>
        <taxon>Unidentata</taxon>
        <taxon>Episquamata</taxon>
        <taxon>Toxicofera</taxon>
        <taxon>Serpentes</taxon>
        <taxon>Colubroidea</taxon>
        <taxon>Elapidae</taxon>
        <taxon>Elapinae</taxon>
        <taxon>Ophiophagus</taxon>
    </lineage>
</organism>
<protein>
    <recommendedName>
        <fullName evidence="5">Pescadillo-like protein</fullName>
    </recommendedName>
</protein>
<comment type="caution">
    <text evidence="3">The sequence shown here is derived from an EMBL/GenBank/DDBJ whole genome shotgun (WGS) entry which is preliminary data.</text>
</comment>
<dbReference type="GO" id="GO:0070545">
    <property type="term" value="C:PeBoW complex"/>
    <property type="evidence" value="ECO:0007669"/>
    <property type="project" value="TreeGrafter"/>
</dbReference>
<dbReference type="PANTHER" id="PTHR12221:SF6">
    <property type="entry name" value="PESCADILLO HOMOLOG"/>
    <property type="match status" value="1"/>
</dbReference>
<feature type="compositionally biased region" description="Basic residues" evidence="2">
    <location>
        <begin position="1"/>
        <end position="10"/>
    </location>
</feature>
<dbReference type="GO" id="GO:0003723">
    <property type="term" value="F:RNA binding"/>
    <property type="evidence" value="ECO:0007669"/>
    <property type="project" value="TreeGrafter"/>
</dbReference>
<accession>V8N4G9</accession>
<feature type="region of interest" description="Disordered" evidence="2">
    <location>
        <begin position="1"/>
        <end position="25"/>
    </location>
</feature>
<evidence type="ECO:0000313" key="3">
    <source>
        <dbReference type="EMBL" id="ETE57010.1"/>
    </source>
</evidence>